<dbReference type="Proteomes" id="UP000886059">
    <property type="component" value="Unassembled WGS sequence"/>
</dbReference>
<proteinExistence type="predicted"/>
<evidence type="ECO:0000313" key="1">
    <source>
        <dbReference type="EMBL" id="HHE07390.1"/>
    </source>
</evidence>
<reference evidence="1" key="1">
    <citation type="journal article" date="2020" name="mSystems">
        <title>Genome- and Community-Level Interaction Insights into Carbon Utilization and Element Cycling Functions of Hydrothermarchaeota in Hydrothermal Sediment.</title>
        <authorList>
            <person name="Zhou Z."/>
            <person name="Liu Y."/>
            <person name="Xu W."/>
            <person name="Pan J."/>
            <person name="Luo Z.H."/>
            <person name="Li M."/>
        </authorList>
    </citation>
    <scope>NUCLEOTIDE SEQUENCE [LARGE SCALE GENOMIC DNA]</scope>
    <source>
        <strain evidence="1">HyVt-628</strain>
    </source>
</reference>
<feature type="non-terminal residue" evidence="1">
    <location>
        <position position="57"/>
    </location>
</feature>
<sequence>MRMSRAFIPTEKEAPKDAVLPSHIYLARAGFIAQVASGLYNLMPLGKRVLKKIERVI</sequence>
<dbReference type="Gene3D" id="3.30.930.10">
    <property type="entry name" value="Bira Bifunctional Protein, Domain 2"/>
    <property type="match status" value="1"/>
</dbReference>
<accession>A0A7C5DBJ8</accession>
<name>A0A7C5DBJ8_9CHLB</name>
<dbReference type="EMBL" id="DRSK01000024">
    <property type="protein sequence ID" value="HHE07390.1"/>
    <property type="molecule type" value="Genomic_DNA"/>
</dbReference>
<protein>
    <submittedName>
        <fullName evidence="1">Proline--tRNA ligase</fullName>
    </submittedName>
</protein>
<comment type="caution">
    <text evidence="1">The sequence shown here is derived from an EMBL/GenBank/DDBJ whole genome shotgun (WGS) entry which is preliminary data.</text>
</comment>
<organism evidence="1">
    <name type="scientific">Chlorobaculum parvum</name>
    <dbReference type="NCBI Taxonomy" id="274539"/>
    <lineage>
        <taxon>Bacteria</taxon>
        <taxon>Pseudomonadati</taxon>
        <taxon>Chlorobiota</taxon>
        <taxon>Chlorobiia</taxon>
        <taxon>Chlorobiales</taxon>
        <taxon>Chlorobiaceae</taxon>
        <taxon>Chlorobaculum</taxon>
    </lineage>
</organism>
<gene>
    <name evidence="1" type="ORF">ENL01_00400</name>
</gene>
<dbReference type="AlphaFoldDB" id="A0A7C5DBJ8"/>
<keyword evidence="1" id="KW-0436">Ligase</keyword>
<dbReference type="InterPro" id="IPR045864">
    <property type="entry name" value="aa-tRNA-synth_II/BPL/LPL"/>
</dbReference>
<dbReference type="SUPFAM" id="SSF55681">
    <property type="entry name" value="Class II aaRS and biotin synthetases"/>
    <property type="match status" value="1"/>
</dbReference>
<dbReference type="GO" id="GO:0016874">
    <property type="term" value="F:ligase activity"/>
    <property type="evidence" value="ECO:0007669"/>
    <property type="project" value="UniProtKB-KW"/>
</dbReference>